<reference evidence="2" key="3">
    <citation type="submission" date="2012-09" db="EMBL/GenBank/DDBJ databases">
        <authorList>
            <consortium name="VectorBase"/>
        </authorList>
    </citation>
    <scope>NUCLEOTIDE SEQUENCE</scope>
    <source>
        <strain evidence="2">Liverpool</strain>
    </source>
</reference>
<dbReference type="Proteomes" id="UP000682892">
    <property type="component" value="Unassembled WGS sequence"/>
</dbReference>
<protein>
    <submittedName>
        <fullName evidence="3">AAEL006770-PA</fullName>
    </submittedName>
    <submittedName>
        <fullName evidence="2">AAEL010683-PA</fullName>
    </submittedName>
</protein>
<dbReference type="STRING" id="7159.Q16S72"/>
<accession>Q174V1</accession>
<evidence type="ECO:0000313" key="3">
    <source>
        <dbReference type="EMBL" id="EAT41613.1"/>
    </source>
</evidence>
<dbReference type="EMBL" id="CH477405">
    <property type="protein sequence ID" value="EAT41613.1"/>
    <property type="molecule type" value="Genomic_DNA"/>
</dbReference>
<dbReference type="EMBL" id="CH477681">
    <property type="protein sequence ID" value="EAT37304.1"/>
    <property type="molecule type" value="Genomic_DNA"/>
</dbReference>
<reference evidence="2" key="1">
    <citation type="submission" date="2005-10" db="EMBL/GenBank/DDBJ databases">
        <authorList>
            <person name="Loftus B.J."/>
            <person name="Nene V.M."/>
            <person name="Hannick L.I."/>
            <person name="Bidwell S."/>
            <person name="Haas B."/>
            <person name="Amedeo P."/>
            <person name="Orvis J."/>
            <person name="Wortman J.R."/>
            <person name="White O.R."/>
            <person name="Salzberg S."/>
            <person name="Shumway M."/>
            <person name="Koo H."/>
            <person name="Zhao Y."/>
            <person name="Holmes M."/>
            <person name="Miller J."/>
            <person name="Schatz M."/>
            <person name="Pop M."/>
            <person name="Pai G."/>
            <person name="Utterback T."/>
            <person name="Rogers Y.-H."/>
            <person name="Kravitz S."/>
            <person name="Fraser C.M."/>
        </authorList>
    </citation>
    <scope>NUCLEOTIDE SEQUENCE</scope>
    <source>
        <strain evidence="2">Liverpool</strain>
    </source>
</reference>
<gene>
    <name evidence="3" type="ORF">AaeL_AAEL006770</name>
    <name evidence="2" type="ORF">AaeL_AAEL010683</name>
</gene>
<reference evidence="2" key="2">
    <citation type="journal article" date="2007" name="Science">
        <title>Genome sequence of Aedes aegypti, a major arbovirus vector.</title>
        <authorList>
            <person name="Nene V."/>
            <person name="Wortman J.R."/>
            <person name="Lawson D."/>
            <person name="Haas B."/>
            <person name="Kodira C."/>
            <person name="Tu Z.J."/>
            <person name="Loftus B."/>
            <person name="Xi Z."/>
            <person name="Megy K."/>
            <person name="Grabherr M."/>
            <person name="Ren Q."/>
            <person name="Zdobnov E.M."/>
            <person name="Lobo N.F."/>
            <person name="Campbell K.S."/>
            <person name="Brown S.E."/>
            <person name="Bonaldo M.F."/>
            <person name="Zhu J."/>
            <person name="Sinkins S.P."/>
            <person name="Hogenkamp D.G."/>
            <person name="Amedeo P."/>
            <person name="Arensburger P."/>
            <person name="Atkinson P.W."/>
            <person name="Bidwell S."/>
            <person name="Biedler J."/>
            <person name="Birney E."/>
            <person name="Bruggner R.V."/>
            <person name="Costas J."/>
            <person name="Coy M.R."/>
            <person name="Crabtree J."/>
            <person name="Crawford M."/>
            <person name="Debruyn B."/>
            <person name="Decaprio D."/>
            <person name="Eiglmeier K."/>
            <person name="Eisenstadt E."/>
            <person name="El-Dorry H."/>
            <person name="Gelbart W.M."/>
            <person name="Gomes S.L."/>
            <person name="Hammond M."/>
            <person name="Hannick L.I."/>
            <person name="Hogan J.R."/>
            <person name="Holmes M.H."/>
            <person name="Jaffe D."/>
            <person name="Johnston J.S."/>
            <person name="Kennedy R.C."/>
            <person name="Koo H."/>
            <person name="Kravitz S."/>
            <person name="Kriventseva E.V."/>
            <person name="Kulp D."/>
            <person name="Labutti K."/>
            <person name="Lee E."/>
            <person name="Li S."/>
            <person name="Lovin D.D."/>
            <person name="Mao C."/>
            <person name="Mauceli E."/>
            <person name="Menck C.F."/>
            <person name="Miller J.R."/>
            <person name="Montgomery P."/>
            <person name="Mori A."/>
            <person name="Nascimento A.L."/>
            <person name="Naveira H.F."/>
            <person name="Nusbaum C."/>
            <person name="O'leary S."/>
            <person name="Orvis J."/>
            <person name="Pertea M."/>
            <person name="Quesneville H."/>
            <person name="Reidenbach K.R."/>
            <person name="Rogers Y.H."/>
            <person name="Roth C.W."/>
            <person name="Schneider J.R."/>
            <person name="Schatz M."/>
            <person name="Shumway M."/>
            <person name="Stanke M."/>
            <person name="Stinson E.O."/>
            <person name="Tubio J.M."/>
            <person name="Vanzee J.P."/>
            <person name="Verjovski-Almeida S."/>
            <person name="Werner D."/>
            <person name="White O."/>
            <person name="Wyder S."/>
            <person name="Zeng Q."/>
            <person name="Zhao Q."/>
            <person name="Zhao Y."/>
            <person name="Hill C.A."/>
            <person name="Raikhel A.S."/>
            <person name="Soares M.B."/>
            <person name="Knudson D.L."/>
            <person name="Lee N.H."/>
            <person name="Galagan J."/>
            <person name="Salzberg S.L."/>
            <person name="Paulsen I.T."/>
            <person name="Dimopoulos G."/>
            <person name="Collins F.H."/>
            <person name="Birren B."/>
            <person name="Fraser-Liggett C.M."/>
            <person name="Severson D.W."/>
        </authorList>
    </citation>
    <scope>NUCLEOTIDE SEQUENCE [LARGE SCALE GENOMIC DNA]</scope>
    <source>
        <strain evidence="2">Liverpool</strain>
    </source>
</reference>
<sequence>MSQNGIVTRSGSTSSLVGSIAKRSREDLTKQDGDSEIVSLDDLWNKMQTMLSNSCGRIETKIEKCNAALEKRMTNIEEKLNAVREECSEKIVKLEEDVVGVRADVDFAVEAVHRMGRDRELVFSGIPFHSQENLDEVFRKIALTIGYHENNLPIVDLQRMARAPIALGTSPLILCEFALRNKRNEFYRSYLSKRSLCLRDIGLDSGNRIYMNENLTNNARQIRAEAIKLKKLGYVENVSTRNGIVHVKRKGTDKPSAIYSLQQIVQRKTPIQ</sequence>
<name>Q16S72_AEDAE</name>
<evidence type="ECO:0000313" key="4">
    <source>
        <dbReference type="Proteomes" id="UP000682892"/>
    </source>
</evidence>
<evidence type="ECO:0000313" key="2">
    <source>
        <dbReference type="EMBL" id="EAT37304.1"/>
    </source>
</evidence>
<dbReference type="VEuPathDB" id="VectorBase:AAEL007631"/>
<dbReference type="OMA" id="TIGYHEN"/>
<feature type="coiled-coil region" evidence="1">
    <location>
        <begin position="66"/>
        <end position="97"/>
    </location>
</feature>
<evidence type="ECO:0000256" key="1">
    <source>
        <dbReference type="SAM" id="Coils"/>
    </source>
</evidence>
<organism evidence="2 4">
    <name type="scientific">Aedes aegypti</name>
    <name type="common">Yellowfever mosquito</name>
    <name type="synonym">Culex aegypti</name>
    <dbReference type="NCBI Taxonomy" id="7159"/>
    <lineage>
        <taxon>Eukaryota</taxon>
        <taxon>Metazoa</taxon>
        <taxon>Ecdysozoa</taxon>
        <taxon>Arthropoda</taxon>
        <taxon>Hexapoda</taxon>
        <taxon>Insecta</taxon>
        <taxon>Pterygota</taxon>
        <taxon>Neoptera</taxon>
        <taxon>Endopterygota</taxon>
        <taxon>Diptera</taxon>
        <taxon>Nematocera</taxon>
        <taxon>Culicoidea</taxon>
        <taxon>Culicidae</taxon>
        <taxon>Culicinae</taxon>
        <taxon>Aedini</taxon>
        <taxon>Aedes</taxon>
        <taxon>Stegomyia</taxon>
    </lineage>
</organism>
<dbReference type="HOGENOM" id="CLU_099994_0_0_1"/>
<dbReference type="PaxDb" id="7159-AAEL006770-PA"/>
<dbReference type="eggNOG" id="ENOG502SA07">
    <property type="taxonomic scope" value="Eukaryota"/>
</dbReference>
<proteinExistence type="predicted"/>
<keyword evidence="1" id="KW-0175">Coiled coil</keyword>
<dbReference type="AlphaFoldDB" id="Q16S72"/>
<accession>Q16S72</accession>